<dbReference type="EMBL" id="ML170166">
    <property type="protein sequence ID" value="TDL24680.1"/>
    <property type="molecule type" value="Genomic_DNA"/>
</dbReference>
<sequence length="270" mass="29521">MRSLGVELVGVGELAPHVPNVVIGLVHTLFLTFDHDPSPSQPRCSVNTCVNWALRGTQVSVEPHPNHLSASHHDPSTTATNEELRAEGFVLMRWRVDGHTAPTFFASRLLSRPPSMATPSCNRTISLAAMQYIPVLSTPPLADPPIKMYLQPSLHAAAVAAVRINNVNPPSACENCSLLALTWALRGIQVILSVNRLCSRTIRTHTSRSNDEYYGLPRSSPAVAICTCHANPTPIASSTFAADLLIQHYSFQPNQLPLHWVNLQHEATRN</sequence>
<reference evidence="1 2" key="1">
    <citation type="submission" date="2018-06" db="EMBL/GenBank/DDBJ databases">
        <title>A transcriptomic atlas of mushroom development highlights an independent origin of complex multicellularity.</title>
        <authorList>
            <consortium name="DOE Joint Genome Institute"/>
            <person name="Krizsan K."/>
            <person name="Almasi E."/>
            <person name="Merenyi Z."/>
            <person name="Sahu N."/>
            <person name="Viragh M."/>
            <person name="Koszo T."/>
            <person name="Mondo S."/>
            <person name="Kiss B."/>
            <person name="Balint B."/>
            <person name="Kues U."/>
            <person name="Barry K."/>
            <person name="Hegedus J.C."/>
            <person name="Henrissat B."/>
            <person name="Johnson J."/>
            <person name="Lipzen A."/>
            <person name="Ohm R."/>
            <person name="Nagy I."/>
            <person name="Pangilinan J."/>
            <person name="Yan J."/>
            <person name="Xiong Y."/>
            <person name="Grigoriev I.V."/>
            <person name="Hibbett D.S."/>
            <person name="Nagy L.G."/>
        </authorList>
    </citation>
    <scope>NUCLEOTIDE SEQUENCE [LARGE SCALE GENOMIC DNA]</scope>
    <source>
        <strain evidence="1 2">SZMC22713</strain>
    </source>
</reference>
<name>A0A4Y7QCV6_9AGAM</name>
<proteinExistence type="predicted"/>
<gene>
    <name evidence="1" type="ORF">BD410DRAFT_801993</name>
</gene>
<dbReference type="VEuPathDB" id="FungiDB:BD410DRAFT_801993"/>
<evidence type="ECO:0000313" key="2">
    <source>
        <dbReference type="Proteomes" id="UP000294933"/>
    </source>
</evidence>
<dbReference type="AlphaFoldDB" id="A0A4Y7QCV6"/>
<keyword evidence="2" id="KW-1185">Reference proteome</keyword>
<accession>A0A4Y7QCV6</accession>
<protein>
    <submittedName>
        <fullName evidence="1">Uncharacterized protein</fullName>
    </submittedName>
</protein>
<organism evidence="1 2">
    <name type="scientific">Rickenella mellea</name>
    <dbReference type="NCBI Taxonomy" id="50990"/>
    <lineage>
        <taxon>Eukaryota</taxon>
        <taxon>Fungi</taxon>
        <taxon>Dikarya</taxon>
        <taxon>Basidiomycota</taxon>
        <taxon>Agaricomycotina</taxon>
        <taxon>Agaricomycetes</taxon>
        <taxon>Hymenochaetales</taxon>
        <taxon>Rickenellaceae</taxon>
        <taxon>Rickenella</taxon>
    </lineage>
</organism>
<dbReference type="Proteomes" id="UP000294933">
    <property type="component" value="Unassembled WGS sequence"/>
</dbReference>
<evidence type="ECO:0000313" key="1">
    <source>
        <dbReference type="EMBL" id="TDL24680.1"/>
    </source>
</evidence>